<dbReference type="Proteomes" id="UP000310108">
    <property type="component" value="Unassembled WGS sequence"/>
</dbReference>
<dbReference type="EMBL" id="PJEX01000156">
    <property type="protein sequence ID" value="TKW54078.1"/>
    <property type="molecule type" value="Genomic_DNA"/>
</dbReference>
<comment type="caution">
    <text evidence="1">The sequence shown here is derived from an EMBL/GenBank/DDBJ whole genome shotgun (WGS) entry which is preliminary data.</text>
</comment>
<reference evidence="1 2" key="1">
    <citation type="journal article" date="2019" name="PLoS ONE">
        <title>Comparative genome analysis indicates high evolutionary potential of pathogenicity genes in Colletotrichum tanaceti.</title>
        <authorList>
            <person name="Lelwala R.V."/>
            <person name="Korhonen P.K."/>
            <person name="Young N.D."/>
            <person name="Scott J.B."/>
            <person name="Ades P.A."/>
            <person name="Gasser R.B."/>
            <person name="Taylor P.W.J."/>
        </authorList>
    </citation>
    <scope>NUCLEOTIDE SEQUENCE [LARGE SCALE GENOMIC DNA]</scope>
    <source>
        <strain evidence="1">BRIP57314</strain>
    </source>
</reference>
<organism evidence="1 2">
    <name type="scientific">Colletotrichum tanaceti</name>
    <dbReference type="NCBI Taxonomy" id="1306861"/>
    <lineage>
        <taxon>Eukaryota</taxon>
        <taxon>Fungi</taxon>
        <taxon>Dikarya</taxon>
        <taxon>Ascomycota</taxon>
        <taxon>Pezizomycotina</taxon>
        <taxon>Sordariomycetes</taxon>
        <taxon>Hypocreomycetidae</taxon>
        <taxon>Glomerellales</taxon>
        <taxon>Glomerellaceae</taxon>
        <taxon>Colletotrichum</taxon>
        <taxon>Colletotrichum destructivum species complex</taxon>
    </lineage>
</organism>
<evidence type="ECO:0000313" key="1">
    <source>
        <dbReference type="EMBL" id="TKW54078.1"/>
    </source>
</evidence>
<dbReference type="AlphaFoldDB" id="A0A4U6XE50"/>
<evidence type="ECO:0000313" key="2">
    <source>
        <dbReference type="Proteomes" id="UP000310108"/>
    </source>
</evidence>
<gene>
    <name evidence="1" type="ORF">CTA1_5642</name>
</gene>
<name>A0A4U6XE50_9PEZI</name>
<accession>A0A4U6XE50</accession>
<proteinExistence type="predicted"/>
<dbReference type="InterPro" id="IPR013320">
    <property type="entry name" value="ConA-like_dom_sf"/>
</dbReference>
<feature type="non-terminal residue" evidence="1">
    <location>
        <position position="1"/>
    </location>
</feature>
<dbReference type="SUPFAM" id="SSF49899">
    <property type="entry name" value="Concanavalin A-like lectins/glucanases"/>
    <property type="match status" value="1"/>
</dbReference>
<sequence>GGLTAPLQSPTRTVLGGLVQRHLAVWRQLCWGERAGRLAVPGLSSTKAHAAHLLPPTMATPCLTVDGWTRSPLIEYYIVEEQQVRRHGRYHLSLE</sequence>
<keyword evidence="2" id="KW-1185">Reference proteome</keyword>
<protein>
    <submittedName>
        <fullName evidence="1">Uncharacterized protein</fullName>
    </submittedName>
</protein>